<evidence type="ECO:0000256" key="7">
    <source>
        <dbReference type="ARBA" id="ARBA00048045"/>
    </source>
</evidence>
<dbReference type="HAMAP" id="MF_00972">
    <property type="entry name" value="tRNA_aden_deaminase"/>
    <property type="match status" value="1"/>
</dbReference>
<dbReference type="EMBL" id="DVGZ01000014">
    <property type="protein sequence ID" value="HIR46286.1"/>
    <property type="molecule type" value="Genomic_DNA"/>
</dbReference>
<evidence type="ECO:0000256" key="2">
    <source>
        <dbReference type="ARBA" id="ARBA00011738"/>
    </source>
</evidence>
<dbReference type="SUPFAM" id="SSF53927">
    <property type="entry name" value="Cytidine deaminase-like"/>
    <property type="match status" value="1"/>
</dbReference>
<comment type="caution">
    <text evidence="10">The sequence shown here is derived from an EMBL/GenBank/DDBJ whole genome shotgun (WGS) entry which is preliminary data.</text>
</comment>
<dbReference type="GO" id="GO:0052717">
    <property type="term" value="F:tRNA-specific adenosine-34 deaminase activity"/>
    <property type="evidence" value="ECO:0007669"/>
    <property type="project" value="UniProtKB-UniRule"/>
</dbReference>
<accession>A0A9D1AKR4</accession>
<dbReference type="FunFam" id="3.40.140.10:FF:000005">
    <property type="entry name" value="tRNA-specific adenosine deaminase"/>
    <property type="match status" value="1"/>
</dbReference>
<keyword evidence="4 8" id="KW-0479">Metal-binding</keyword>
<dbReference type="GO" id="GO:0002100">
    <property type="term" value="P:tRNA wobble adenosine to inosine editing"/>
    <property type="evidence" value="ECO:0007669"/>
    <property type="project" value="UniProtKB-UniRule"/>
</dbReference>
<feature type="binding site" evidence="8">
    <location>
        <position position="99"/>
    </location>
    <ligand>
        <name>Zn(2+)</name>
        <dbReference type="ChEBI" id="CHEBI:29105"/>
        <note>catalytic</note>
    </ligand>
</feature>
<feature type="domain" description="CMP/dCMP-type deaminase" evidence="9">
    <location>
        <begin position="18"/>
        <end position="137"/>
    </location>
</feature>
<dbReference type="EC" id="3.5.4.33" evidence="8"/>
<dbReference type="CDD" id="cd01285">
    <property type="entry name" value="nucleoside_deaminase"/>
    <property type="match status" value="1"/>
</dbReference>
<dbReference type="AlphaFoldDB" id="A0A9D1AKR4"/>
<protein>
    <recommendedName>
        <fullName evidence="8">tRNA-specific adenosine deaminase</fullName>
        <ecNumber evidence="8">3.5.4.33</ecNumber>
    </recommendedName>
</protein>
<dbReference type="InterPro" id="IPR016193">
    <property type="entry name" value="Cytidine_deaminase-like"/>
</dbReference>
<dbReference type="InterPro" id="IPR016192">
    <property type="entry name" value="APOBEC/CMP_deaminase_Zn-bd"/>
</dbReference>
<keyword evidence="5 8" id="KW-0378">Hydrolase</keyword>
<reference evidence="10" key="2">
    <citation type="journal article" date="2021" name="PeerJ">
        <title>Extensive microbial diversity within the chicken gut microbiome revealed by metagenomics and culture.</title>
        <authorList>
            <person name="Gilroy R."/>
            <person name="Ravi A."/>
            <person name="Getino M."/>
            <person name="Pursley I."/>
            <person name="Horton D.L."/>
            <person name="Alikhan N.F."/>
            <person name="Baker D."/>
            <person name="Gharbi K."/>
            <person name="Hall N."/>
            <person name="Watson M."/>
            <person name="Adriaenssens E.M."/>
            <person name="Foster-Nyarko E."/>
            <person name="Jarju S."/>
            <person name="Secka A."/>
            <person name="Antonio M."/>
            <person name="Oren A."/>
            <person name="Chaudhuri R.R."/>
            <person name="La Ragione R."/>
            <person name="Hildebrand F."/>
            <person name="Pallen M.J."/>
        </authorList>
    </citation>
    <scope>NUCLEOTIDE SEQUENCE</scope>
    <source>
        <strain evidence="10">ChiSxjej1B13-7958</strain>
    </source>
</reference>
<evidence type="ECO:0000256" key="5">
    <source>
        <dbReference type="ARBA" id="ARBA00022801"/>
    </source>
</evidence>
<keyword evidence="3 8" id="KW-0819">tRNA processing</keyword>
<evidence type="ECO:0000256" key="8">
    <source>
        <dbReference type="HAMAP-Rule" id="MF_00972"/>
    </source>
</evidence>
<feature type="binding site" evidence="8">
    <location>
        <position position="69"/>
    </location>
    <ligand>
        <name>Zn(2+)</name>
        <dbReference type="ChEBI" id="CHEBI:29105"/>
        <note>catalytic</note>
    </ligand>
</feature>
<dbReference type="PANTHER" id="PTHR11079:SF202">
    <property type="entry name" value="TRNA-SPECIFIC ADENOSINE DEAMINASE"/>
    <property type="match status" value="1"/>
</dbReference>
<comment type="function">
    <text evidence="8">Catalyzes the deamination of adenosine to inosine at the wobble position 34 of tRNA(Arg2).</text>
</comment>
<dbReference type="InterPro" id="IPR058535">
    <property type="entry name" value="MafB19-deam"/>
</dbReference>
<evidence type="ECO:0000313" key="10">
    <source>
        <dbReference type="EMBL" id="HIR46286.1"/>
    </source>
</evidence>
<sequence>MSGNEAWKAFTLPEPSPAADERFMREAMALAREAAAEGEVPVGAVVVRGDEIVGRGRNRRERDKTALAHAELEAIEDACRTLGGWRLWQCVLYVTLEPCPMCAGAVINARIPRVVYGASDPKAGSCGSLVNLFSLPYNHHPAVTSGVLGEECAALLREFFRSLRPR</sequence>
<dbReference type="PROSITE" id="PS00903">
    <property type="entry name" value="CYT_DCMP_DEAMINASES_1"/>
    <property type="match status" value="1"/>
</dbReference>
<proteinExistence type="inferred from homology"/>
<feature type="binding site" evidence="8">
    <location>
        <position position="102"/>
    </location>
    <ligand>
        <name>Zn(2+)</name>
        <dbReference type="ChEBI" id="CHEBI:29105"/>
        <note>catalytic</note>
    </ligand>
</feature>
<comment type="cofactor">
    <cofactor evidence="8">
        <name>Zn(2+)</name>
        <dbReference type="ChEBI" id="CHEBI:29105"/>
    </cofactor>
    <text evidence="8">Binds 1 zinc ion per subunit.</text>
</comment>
<comment type="similarity">
    <text evidence="1">Belongs to the cytidine and deoxycytidylate deaminase family. ADAT2 subfamily.</text>
</comment>
<organism evidence="10 11">
    <name type="scientific">Candidatus Caccousia avicola</name>
    <dbReference type="NCBI Taxonomy" id="2840721"/>
    <lineage>
        <taxon>Bacteria</taxon>
        <taxon>Bacillati</taxon>
        <taxon>Bacillota</taxon>
        <taxon>Clostridia</taxon>
        <taxon>Eubacteriales</taxon>
        <taxon>Oscillospiraceae</taxon>
        <taxon>Oscillospiraceae incertae sedis</taxon>
        <taxon>Candidatus Caccousia</taxon>
    </lineage>
</organism>
<dbReference type="Proteomes" id="UP000824242">
    <property type="component" value="Unassembled WGS sequence"/>
</dbReference>
<dbReference type="Pfam" id="PF14437">
    <property type="entry name" value="MafB19-deam"/>
    <property type="match status" value="1"/>
</dbReference>
<gene>
    <name evidence="8" type="primary">tadA</name>
    <name evidence="10" type="ORF">IAB89_01310</name>
</gene>
<evidence type="ECO:0000256" key="6">
    <source>
        <dbReference type="ARBA" id="ARBA00022833"/>
    </source>
</evidence>
<feature type="active site" description="Proton donor" evidence="8">
    <location>
        <position position="71"/>
    </location>
</feature>
<name>A0A9D1AKR4_9FIRM</name>
<dbReference type="InterPro" id="IPR028883">
    <property type="entry name" value="tRNA_aden_deaminase"/>
</dbReference>
<dbReference type="Gene3D" id="3.40.140.10">
    <property type="entry name" value="Cytidine Deaminase, domain 2"/>
    <property type="match status" value="1"/>
</dbReference>
<comment type="subunit">
    <text evidence="2 8">Homodimer.</text>
</comment>
<evidence type="ECO:0000256" key="3">
    <source>
        <dbReference type="ARBA" id="ARBA00022694"/>
    </source>
</evidence>
<evidence type="ECO:0000259" key="9">
    <source>
        <dbReference type="PROSITE" id="PS51747"/>
    </source>
</evidence>
<comment type="catalytic activity">
    <reaction evidence="7 8">
        <text>adenosine(34) in tRNA + H2O + H(+) = inosine(34) in tRNA + NH4(+)</text>
        <dbReference type="Rhea" id="RHEA:43168"/>
        <dbReference type="Rhea" id="RHEA-COMP:10373"/>
        <dbReference type="Rhea" id="RHEA-COMP:10374"/>
        <dbReference type="ChEBI" id="CHEBI:15377"/>
        <dbReference type="ChEBI" id="CHEBI:15378"/>
        <dbReference type="ChEBI" id="CHEBI:28938"/>
        <dbReference type="ChEBI" id="CHEBI:74411"/>
        <dbReference type="ChEBI" id="CHEBI:82852"/>
        <dbReference type="EC" id="3.5.4.33"/>
    </reaction>
</comment>
<dbReference type="PANTHER" id="PTHR11079">
    <property type="entry name" value="CYTOSINE DEAMINASE FAMILY MEMBER"/>
    <property type="match status" value="1"/>
</dbReference>
<evidence type="ECO:0000313" key="11">
    <source>
        <dbReference type="Proteomes" id="UP000824242"/>
    </source>
</evidence>
<evidence type="ECO:0000256" key="4">
    <source>
        <dbReference type="ARBA" id="ARBA00022723"/>
    </source>
</evidence>
<dbReference type="InterPro" id="IPR002125">
    <property type="entry name" value="CMP_dCMP_dom"/>
</dbReference>
<keyword evidence="6 8" id="KW-0862">Zinc</keyword>
<dbReference type="GO" id="GO:0008270">
    <property type="term" value="F:zinc ion binding"/>
    <property type="evidence" value="ECO:0007669"/>
    <property type="project" value="UniProtKB-UniRule"/>
</dbReference>
<reference evidence="10" key="1">
    <citation type="submission" date="2020-10" db="EMBL/GenBank/DDBJ databases">
        <authorList>
            <person name="Gilroy R."/>
        </authorList>
    </citation>
    <scope>NUCLEOTIDE SEQUENCE</scope>
    <source>
        <strain evidence="10">ChiSxjej1B13-7958</strain>
    </source>
</reference>
<dbReference type="PROSITE" id="PS51747">
    <property type="entry name" value="CYT_DCMP_DEAMINASES_2"/>
    <property type="match status" value="1"/>
</dbReference>
<evidence type="ECO:0000256" key="1">
    <source>
        <dbReference type="ARBA" id="ARBA00010669"/>
    </source>
</evidence>
<dbReference type="NCBIfam" id="NF008113">
    <property type="entry name" value="PRK10860.1"/>
    <property type="match status" value="1"/>
</dbReference>